<accession>A0A9Q2NZY6</accession>
<dbReference type="Proteomes" id="UP000755667">
    <property type="component" value="Unassembled WGS sequence"/>
</dbReference>
<dbReference type="Gene3D" id="3.40.33.10">
    <property type="entry name" value="CAP"/>
    <property type="match status" value="1"/>
</dbReference>
<feature type="domain" description="SCP" evidence="1">
    <location>
        <begin position="14"/>
        <end position="145"/>
    </location>
</feature>
<dbReference type="GeneID" id="62643579"/>
<evidence type="ECO:0000259" key="2">
    <source>
        <dbReference type="Pfam" id="PF13946"/>
    </source>
</evidence>
<comment type="caution">
    <text evidence="3">The sequence shown here is derived from an EMBL/GenBank/DDBJ whole genome shotgun (WGS) entry which is preliminary data.</text>
</comment>
<dbReference type="RefSeq" id="WP_138487789.1">
    <property type="nucleotide sequence ID" value="NZ_JAFBWU010000006.1"/>
</dbReference>
<evidence type="ECO:0000313" key="4">
    <source>
        <dbReference type="EMBL" id="MBM2417469.1"/>
    </source>
</evidence>
<dbReference type="InterPro" id="IPR038255">
    <property type="entry name" value="PBS_linker_sf"/>
</dbReference>
<protein>
    <submittedName>
        <fullName evidence="3">DUF4214 domain-containing protein</fullName>
    </submittedName>
</protein>
<dbReference type="PANTHER" id="PTHR31157:SF1">
    <property type="entry name" value="SCP DOMAIN-CONTAINING PROTEIN"/>
    <property type="match status" value="1"/>
</dbReference>
<dbReference type="Proteomes" id="UP000809440">
    <property type="component" value="Unassembled WGS sequence"/>
</dbReference>
<dbReference type="InterPro" id="IPR001343">
    <property type="entry name" value="Hemolysn_Ca-bd"/>
</dbReference>
<dbReference type="GO" id="GO:0005509">
    <property type="term" value="F:calcium ion binding"/>
    <property type="evidence" value="ECO:0007669"/>
    <property type="project" value="InterPro"/>
</dbReference>
<sequence>MSAATASDLERYMLDLVNEERTSHGLDALVLDQVLNASADAHSLWMLENNVFSHTGVAGSTPTQRMTAEGFDLSGSWRTAENIAAQSERGAEGLFDDVYDLHVALMNSPGHRENILMPELEVVGIGIQTGAYTYDSGTYYSVMVTQNFAMTGGQTTPDVIEQSMPAPPSTDPQPEAPGVLVGTATAENLIGTDQDDRITGSGGNDILSGEGGTDTAVYMADISNYGLTVSNGTIVIEDRSGGDGTDTLNSIEILEFDGTPFELSRFTNVSTLTDADMLAFCELYVAYFNRAPDSTGLLFWGSALADGMAMNDIAREFFDQPETQALYGGSSSTGDFVTAVYSNILGRAPDADGFDYWTNILDSGVRERSEFILAMIDGAKAATGSAADAQYLETKAEIGAYYAVVNGLNNVSVANTVMQTFDGTIASVVEAKELIDDHSALVDTAEGSEFTISVTGLVDDALDWV</sequence>
<evidence type="ECO:0000313" key="5">
    <source>
        <dbReference type="Proteomes" id="UP000755667"/>
    </source>
</evidence>
<feature type="domain" description="DUF4214" evidence="2">
    <location>
        <begin position="314"/>
        <end position="377"/>
    </location>
</feature>
<dbReference type="SUPFAM" id="SSF55797">
    <property type="entry name" value="PR-1-like"/>
    <property type="match status" value="1"/>
</dbReference>
<dbReference type="EMBL" id="JAFBXE010000006">
    <property type="protein sequence ID" value="MBM2412801.1"/>
    <property type="molecule type" value="Genomic_DNA"/>
</dbReference>
<dbReference type="Pfam" id="PF00353">
    <property type="entry name" value="HemolysinCabind"/>
    <property type="match status" value="1"/>
</dbReference>
<dbReference type="CDD" id="cd05379">
    <property type="entry name" value="CAP_bacterial"/>
    <property type="match status" value="1"/>
</dbReference>
<dbReference type="Gene3D" id="1.10.3130.20">
    <property type="entry name" value="Phycobilisome linker domain"/>
    <property type="match status" value="1"/>
</dbReference>
<dbReference type="SUPFAM" id="SSF51120">
    <property type="entry name" value="beta-Roll"/>
    <property type="match status" value="1"/>
</dbReference>
<dbReference type="InterPro" id="IPR025282">
    <property type="entry name" value="DUF4214"/>
</dbReference>
<keyword evidence="6" id="KW-1185">Reference proteome</keyword>
<name>A0A9Q2NZY6_9RHOB</name>
<dbReference type="InterPro" id="IPR035940">
    <property type="entry name" value="CAP_sf"/>
</dbReference>
<dbReference type="InterPro" id="IPR011049">
    <property type="entry name" value="Serralysin-like_metalloprot_C"/>
</dbReference>
<reference evidence="3 6" key="1">
    <citation type="submission" date="2021-01" db="EMBL/GenBank/DDBJ databases">
        <title>Diatom-associated Roseobacters Show Island Model of Population Structure.</title>
        <authorList>
            <person name="Qu L."/>
            <person name="Feng X."/>
            <person name="Chen Y."/>
            <person name="Li L."/>
            <person name="Wang X."/>
            <person name="Hu Z."/>
            <person name="Wang H."/>
            <person name="Luo H."/>
        </authorList>
    </citation>
    <scope>NUCLEOTIDE SEQUENCE</scope>
    <source>
        <strain evidence="4 6">CC28-63</strain>
        <strain evidence="3">CC28-69</strain>
    </source>
</reference>
<organism evidence="3 5">
    <name type="scientific">Marivita cryptomonadis</name>
    <dbReference type="NCBI Taxonomy" id="505252"/>
    <lineage>
        <taxon>Bacteria</taxon>
        <taxon>Pseudomonadati</taxon>
        <taxon>Pseudomonadota</taxon>
        <taxon>Alphaproteobacteria</taxon>
        <taxon>Rhodobacterales</taxon>
        <taxon>Roseobacteraceae</taxon>
        <taxon>Marivita</taxon>
    </lineage>
</organism>
<gene>
    <name evidence="3" type="ORF">JQX41_10840</name>
    <name evidence="4" type="ORF">JQX48_10845</name>
</gene>
<dbReference type="PANTHER" id="PTHR31157">
    <property type="entry name" value="SCP DOMAIN-CONTAINING PROTEIN"/>
    <property type="match status" value="1"/>
</dbReference>
<dbReference type="Pfam" id="PF00188">
    <property type="entry name" value="CAP"/>
    <property type="match status" value="1"/>
</dbReference>
<evidence type="ECO:0000259" key="1">
    <source>
        <dbReference type="Pfam" id="PF00188"/>
    </source>
</evidence>
<dbReference type="InterPro" id="IPR014044">
    <property type="entry name" value="CAP_dom"/>
</dbReference>
<dbReference type="AlphaFoldDB" id="A0A9Q2NZY6"/>
<evidence type="ECO:0000313" key="3">
    <source>
        <dbReference type="EMBL" id="MBM2412801.1"/>
    </source>
</evidence>
<dbReference type="EMBL" id="JAFBXF010000006">
    <property type="protein sequence ID" value="MBM2417469.1"/>
    <property type="molecule type" value="Genomic_DNA"/>
</dbReference>
<proteinExistence type="predicted"/>
<evidence type="ECO:0000313" key="6">
    <source>
        <dbReference type="Proteomes" id="UP000809440"/>
    </source>
</evidence>
<dbReference type="Pfam" id="PF13946">
    <property type="entry name" value="DUF4214"/>
    <property type="match status" value="1"/>
</dbReference>